<keyword evidence="2 4" id="KW-0238">DNA-binding</keyword>
<keyword evidence="1" id="KW-0805">Transcription regulation</keyword>
<dbReference type="Gene3D" id="1.10.357.10">
    <property type="entry name" value="Tetracycline Repressor, domain 2"/>
    <property type="match status" value="1"/>
</dbReference>
<evidence type="ECO:0000313" key="6">
    <source>
        <dbReference type="EMBL" id="AOR80260.1"/>
    </source>
</evidence>
<dbReference type="GO" id="GO:0003677">
    <property type="term" value="F:DNA binding"/>
    <property type="evidence" value="ECO:0007669"/>
    <property type="project" value="UniProtKB-UniRule"/>
</dbReference>
<dbReference type="EMBL" id="CP017077">
    <property type="protein sequence ID" value="AOR80260.1"/>
    <property type="molecule type" value="Genomic_DNA"/>
</dbReference>
<dbReference type="Proteomes" id="UP000094626">
    <property type="component" value="Plasmid pSA2"/>
</dbReference>
<evidence type="ECO:0000259" key="5">
    <source>
        <dbReference type="PROSITE" id="PS50977"/>
    </source>
</evidence>
<keyword evidence="6" id="KW-0614">Plasmid</keyword>
<gene>
    <name evidence="6" type="ORF">BES08_25460</name>
</gene>
<dbReference type="Gene3D" id="1.10.10.60">
    <property type="entry name" value="Homeodomain-like"/>
    <property type="match status" value="1"/>
</dbReference>
<geneLocation type="plasmid" evidence="6 7">
    <name>pSA2</name>
</geneLocation>
<dbReference type="KEGG" id="nre:BES08_25460"/>
<dbReference type="InterPro" id="IPR001647">
    <property type="entry name" value="HTH_TetR"/>
</dbReference>
<dbReference type="PROSITE" id="PS50977">
    <property type="entry name" value="HTH_TETR_2"/>
    <property type="match status" value="1"/>
</dbReference>
<keyword evidence="7" id="KW-1185">Reference proteome</keyword>
<feature type="DNA-binding region" description="H-T-H motif" evidence="4">
    <location>
        <begin position="36"/>
        <end position="55"/>
    </location>
</feature>
<dbReference type="InterPro" id="IPR009057">
    <property type="entry name" value="Homeodomain-like_sf"/>
</dbReference>
<dbReference type="SUPFAM" id="SSF46689">
    <property type="entry name" value="Homeodomain-like"/>
    <property type="match status" value="1"/>
</dbReference>
<dbReference type="InterPro" id="IPR036271">
    <property type="entry name" value="Tet_transcr_reg_TetR-rel_C_sf"/>
</dbReference>
<sequence length="197" mass="21179">MSENIRKRRPRRPFDRQLGVEKAQRLFHQRGYDGVSVADLTQALEINPPSLYAAYGSKAGLFEHALRRYAAEHSLPVSEIFEGRDLGDAVTMIFVSAAEQYSSDAAARGCLVTEGTRAADPEARAIATEISAAMVSAIGEEIRKRVPQNGDAIADAVVTMVRGLSAAAYTGMEASRLRAAAEQAAFMFKAGLSALMA</sequence>
<accession>A0A1D8ADT9</accession>
<dbReference type="PANTHER" id="PTHR47506:SF1">
    <property type="entry name" value="HTH-TYPE TRANSCRIPTIONAL REGULATOR YJDC"/>
    <property type="match status" value="1"/>
</dbReference>
<reference evidence="7" key="1">
    <citation type="journal article" date="2017" name="J. Biotechnol.">
        <title>Complete genome sequence of Novosphingobium resinovorum SA1, a versatile xenobiotic-degrading bacterium capable of utilizing sulfanilic acid.</title>
        <authorList>
            <person name="Hegedus B."/>
            <person name="Kos P.B."/>
            <person name="Balint B."/>
            <person name="Maroti G."/>
            <person name="Gan H.M."/>
            <person name="Perei K."/>
            <person name="Rakhely G."/>
        </authorList>
    </citation>
    <scope>NUCLEOTIDE SEQUENCE [LARGE SCALE GENOMIC DNA]</scope>
    <source>
        <strain evidence="7">SA1</strain>
    </source>
</reference>
<proteinExistence type="predicted"/>
<evidence type="ECO:0000256" key="1">
    <source>
        <dbReference type="ARBA" id="ARBA00023015"/>
    </source>
</evidence>
<keyword evidence="3" id="KW-0804">Transcription</keyword>
<organism evidence="6 7">
    <name type="scientific">Novosphingobium resinovorum</name>
    <dbReference type="NCBI Taxonomy" id="158500"/>
    <lineage>
        <taxon>Bacteria</taxon>
        <taxon>Pseudomonadati</taxon>
        <taxon>Pseudomonadota</taxon>
        <taxon>Alphaproteobacteria</taxon>
        <taxon>Sphingomonadales</taxon>
        <taxon>Sphingomonadaceae</taxon>
        <taxon>Novosphingobium</taxon>
    </lineage>
</organism>
<dbReference type="PANTHER" id="PTHR47506">
    <property type="entry name" value="TRANSCRIPTIONAL REGULATORY PROTEIN"/>
    <property type="match status" value="1"/>
</dbReference>
<feature type="domain" description="HTH tetR-type" evidence="5">
    <location>
        <begin position="13"/>
        <end position="73"/>
    </location>
</feature>
<evidence type="ECO:0000256" key="2">
    <source>
        <dbReference type="ARBA" id="ARBA00023125"/>
    </source>
</evidence>
<evidence type="ECO:0000313" key="7">
    <source>
        <dbReference type="Proteomes" id="UP000094626"/>
    </source>
</evidence>
<protein>
    <recommendedName>
        <fullName evidence="5">HTH tetR-type domain-containing protein</fullName>
    </recommendedName>
</protein>
<dbReference type="Pfam" id="PF00440">
    <property type="entry name" value="TetR_N"/>
    <property type="match status" value="1"/>
</dbReference>
<dbReference type="OrthoDB" id="9795242at2"/>
<dbReference type="RefSeq" id="WP_069709671.1">
    <property type="nucleotide sequence ID" value="NZ_CP017077.1"/>
</dbReference>
<evidence type="ECO:0000256" key="3">
    <source>
        <dbReference type="ARBA" id="ARBA00023163"/>
    </source>
</evidence>
<name>A0A1D8ADT9_9SPHN</name>
<dbReference type="SUPFAM" id="SSF48498">
    <property type="entry name" value="Tetracyclin repressor-like, C-terminal domain"/>
    <property type="match status" value="1"/>
</dbReference>
<dbReference type="AlphaFoldDB" id="A0A1D8ADT9"/>
<evidence type="ECO:0000256" key="4">
    <source>
        <dbReference type="PROSITE-ProRule" id="PRU00335"/>
    </source>
</evidence>